<dbReference type="GeneID" id="17296993"/>
<dbReference type="RefSeq" id="XP_005827208.1">
    <property type="nucleotide sequence ID" value="XM_005827151.1"/>
</dbReference>
<organism evidence="2">
    <name type="scientific">Guillardia theta (strain CCMP2712)</name>
    <name type="common">Cryptophyte</name>
    <dbReference type="NCBI Taxonomy" id="905079"/>
    <lineage>
        <taxon>Eukaryota</taxon>
        <taxon>Cryptophyceae</taxon>
        <taxon>Pyrenomonadales</taxon>
        <taxon>Geminigeraceae</taxon>
        <taxon>Guillardia</taxon>
    </lineage>
</organism>
<feature type="region of interest" description="Disordered" evidence="1">
    <location>
        <begin position="224"/>
        <end position="249"/>
    </location>
</feature>
<accession>L1IVF1</accession>
<keyword evidence="4" id="KW-1185">Reference proteome</keyword>
<dbReference type="EnsemblProtists" id="EKX40228">
    <property type="protein sequence ID" value="EKX40228"/>
    <property type="gene ID" value="GUITHDRAFT_154194"/>
</dbReference>
<evidence type="ECO:0000313" key="3">
    <source>
        <dbReference type="EnsemblProtists" id="EKX40228"/>
    </source>
</evidence>
<feature type="compositionally biased region" description="Acidic residues" evidence="1">
    <location>
        <begin position="58"/>
        <end position="69"/>
    </location>
</feature>
<evidence type="ECO:0000313" key="2">
    <source>
        <dbReference type="EMBL" id="EKX40228.1"/>
    </source>
</evidence>
<dbReference type="AlphaFoldDB" id="L1IVF1"/>
<dbReference type="KEGG" id="gtt:GUITHDRAFT_154194"/>
<evidence type="ECO:0000256" key="1">
    <source>
        <dbReference type="SAM" id="MobiDB-lite"/>
    </source>
</evidence>
<feature type="region of interest" description="Disordered" evidence="1">
    <location>
        <begin position="38"/>
        <end position="72"/>
    </location>
</feature>
<dbReference type="PaxDb" id="55529-EKX40228"/>
<reference evidence="4" key="2">
    <citation type="submission" date="2012-11" db="EMBL/GenBank/DDBJ databases">
        <authorList>
            <person name="Kuo A."/>
            <person name="Curtis B.A."/>
            <person name="Tanifuji G."/>
            <person name="Burki F."/>
            <person name="Gruber A."/>
            <person name="Irimia M."/>
            <person name="Maruyama S."/>
            <person name="Arias M.C."/>
            <person name="Ball S.G."/>
            <person name="Gile G.H."/>
            <person name="Hirakawa Y."/>
            <person name="Hopkins J.F."/>
            <person name="Rensing S.A."/>
            <person name="Schmutz J."/>
            <person name="Symeonidi A."/>
            <person name="Elias M."/>
            <person name="Eveleigh R.J."/>
            <person name="Herman E.K."/>
            <person name="Klute M.J."/>
            <person name="Nakayama T."/>
            <person name="Obornik M."/>
            <person name="Reyes-Prieto A."/>
            <person name="Armbrust E.V."/>
            <person name="Aves S.J."/>
            <person name="Beiko R.G."/>
            <person name="Coutinho P."/>
            <person name="Dacks J.B."/>
            <person name="Durnford D.G."/>
            <person name="Fast N.M."/>
            <person name="Green B.R."/>
            <person name="Grisdale C."/>
            <person name="Hempe F."/>
            <person name="Henrissat B."/>
            <person name="Hoppner M.P."/>
            <person name="Ishida K.-I."/>
            <person name="Kim E."/>
            <person name="Koreny L."/>
            <person name="Kroth P.G."/>
            <person name="Liu Y."/>
            <person name="Malik S.-B."/>
            <person name="Maier U.G."/>
            <person name="McRose D."/>
            <person name="Mock T."/>
            <person name="Neilson J.A."/>
            <person name="Onodera N.T."/>
            <person name="Poole A.M."/>
            <person name="Pritham E.J."/>
            <person name="Richards T.A."/>
            <person name="Rocap G."/>
            <person name="Roy S.W."/>
            <person name="Sarai C."/>
            <person name="Schaack S."/>
            <person name="Shirato S."/>
            <person name="Slamovits C.H."/>
            <person name="Spencer D.F."/>
            <person name="Suzuki S."/>
            <person name="Worden A.Z."/>
            <person name="Zauner S."/>
            <person name="Barry K."/>
            <person name="Bell C."/>
            <person name="Bharti A.K."/>
            <person name="Crow J.A."/>
            <person name="Grimwood J."/>
            <person name="Kramer R."/>
            <person name="Lindquist E."/>
            <person name="Lucas S."/>
            <person name="Salamov A."/>
            <person name="McFadden G.I."/>
            <person name="Lane C.E."/>
            <person name="Keeling P.J."/>
            <person name="Gray M.W."/>
            <person name="Grigoriev I.V."/>
            <person name="Archibald J.M."/>
        </authorList>
    </citation>
    <scope>NUCLEOTIDE SEQUENCE</scope>
    <source>
        <strain evidence="4">CCMP2712</strain>
    </source>
</reference>
<sequence length="357" mass="40214">MKDNEHLRQELAQEQFRRKEQDEISRFLEELNLKLMKRLHQDPSEQDTLRSSTRAETDPNEEEEDEAEKEQDGLQSLLNNVSDGIPSPLDVEVLSIFSNAYNAVECNRTRMRIAEVILEGFFVLTLASIIMDNPKLRKEQLDHQGIQSLVLKSKSAGIPFYEYHSWLRAQLRELPLVSENDDENDDTTTISMQELHSLVMGLESNNASKNKGMRKRDRLAALFSSPKKDANGTASDAGSSCGEGGGSSHSRDLCIRLIQINMDITEKLKKSVKRRKALELALEVEKLEKEEALQHSRAVKQVCDLLSRQLAEREDQQERSQPQGGDDDAEEVETTAAMGVDNQSPESLEASSDPSCT</sequence>
<dbReference type="HOGENOM" id="CLU_777187_0_0_1"/>
<proteinExistence type="predicted"/>
<gene>
    <name evidence="2" type="ORF">GUITHDRAFT_154194</name>
</gene>
<name>L1IVF1_GUITC</name>
<reference evidence="3" key="3">
    <citation type="submission" date="2015-06" db="UniProtKB">
        <authorList>
            <consortium name="EnsemblProtists"/>
        </authorList>
    </citation>
    <scope>IDENTIFICATION</scope>
</reference>
<protein>
    <submittedName>
        <fullName evidence="2 3">Uncharacterized protein</fullName>
    </submittedName>
</protein>
<dbReference type="Proteomes" id="UP000011087">
    <property type="component" value="Unassembled WGS sequence"/>
</dbReference>
<feature type="compositionally biased region" description="Polar residues" evidence="1">
    <location>
        <begin position="341"/>
        <end position="357"/>
    </location>
</feature>
<feature type="region of interest" description="Disordered" evidence="1">
    <location>
        <begin position="310"/>
        <end position="357"/>
    </location>
</feature>
<reference evidence="2 4" key="1">
    <citation type="journal article" date="2012" name="Nature">
        <title>Algal genomes reveal evolutionary mosaicism and the fate of nucleomorphs.</title>
        <authorList>
            <consortium name="DOE Joint Genome Institute"/>
            <person name="Curtis B.A."/>
            <person name="Tanifuji G."/>
            <person name="Burki F."/>
            <person name="Gruber A."/>
            <person name="Irimia M."/>
            <person name="Maruyama S."/>
            <person name="Arias M.C."/>
            <person name="Ball S.G."/>
            <person name="Gile G.H."/>
            <person name="Hirakawa Y."/>
            <person name="Hopkins J.F."/>
            <person name="Kuo A."/>
            <person name="Rensing S.A."/>
            <person name="Schmutz J."/>
            <person name="Symeonidi A."/>
            <person name="Elias M."/>
            <person name="Eveleigh R.J."/>
            <person name="Herman E.K."/>
            <person name="Klute M.J."/>
            <person name="Nakayama T."/>
            <person name="Obornik M."/>
            <person name="Reyes-Prieto A."/>
            <person name="Armbrust E.V."/>
            <person name="Aves S.J."/>
            <person name="Beiko R.G."/>
            <person name="Coutinho P."/>
            <person name="Dacks J.B."/>
            <person name="Durnford D.G."/>
            <person name="Fast N.M."/>
            <person name="Green B.R."/>
            <person name="Grisdale C.J."/>
            <person name="Hempel F."/>
            <person name="Henrissat B."/>
            <person name="Hoppner M.P."/>
            <person name="Ishida K."/>
            <person name="Kim E."/>
            <person name="Koreny L."/>
            <person name="Kroth P.G."/>
            <person name="Liu Y."/>
            <person name="Malik S.B."/>
            <person name="Maier U.G."/>
            <person name="McRose D."/>
            <person name="Mock T."/>
            <person name="Neilson J.A."/>
            <person name="Onodera N.T."/>
            <person name="Poole A.M."/>
            <person name="Pritham E.J."/>
            <person name="Richards T.A."/>
            <person name="Rocap G."/>
            <person name="Roy S.W."/>
            <person name="Sarai C."/>
            <person name="Schaack S."/>
            <person name="Shirato S."/>
            <person name="Slamovits C.H."/>
            <person name="Spencer D.F."/>
            <person name="Suzuki S."/>
            <person name="Worden A.Z."/>
            <person name="Zauner S."/>
            <person name="Barry K."/>
            <person name="Bell C."/>
            <person name="Bharti A.K."/>
            <person name="Crow J.A."/>
            <person name="Grimwood J."/>
            <person name="Kramer R."/>
            <person name="Lindquist E."/>
            <person name="Lucas S."/>
            <person name="Salamov A."/>
            <person name="McFadden G.I."/>
            <person name="Lane C.E."/>
            <person name="Keeling P.J."/>
            <person name="Gray M.W."/>
            <person name="Grigoriev I.V."/>
            <person name="Archibald J.M."/>
        </authorList>
    </citation>
    <scope>NUCLEOTIDE SEQUENCE</scope>
    <source>
        <strain evidence="2 4">CCMP2712</strain>
    </source>
</reference>
<evidence type="ECO:0000313" key="4">
    <source>
        <dbReference type="Proteomes" id="UP000011087"/>
    </source>
</evidence>
<dbReference type="EMBL" id="JH993033">
    <property type="protein sequence ID" value="EKX40228.1"/>
    <property type="molecule type" value="Genomic_DNA"/>
</dbReference>